<accession>A0A2D2AW87</accession>
<dbReference type="OrthoDB" id="5470953at2"/>
<dbReference type="RefSeq" id="WP_099621474.1">
    <property type="nucleotide sequence ID" value="NZ_CP024201.1"/>
</dbReference>
<evidence type="ECO:0000313" key="3">
    <source>
        <dbReference type="EMBL" id="ATQ42217.1"/>
    </source>
</evidence>
<dbReference type="AlphaFoldDB" id="A0A2D2AW87"/>
<dbReference type="SUPFAM" id="SSF47473">
    <property type="entry name" value="EF-hand"/>
    <property type="match status" value="2"/>
</dbReference>
<name>A0A2D2AW87_9CAUL</name>
<feature type="domain" description="EF-hand" evidence="2">
    <location>
        <begin position="44"/>
        <end position="79"/>
    </location>
</feature>
<keyword evidence="4" id="KW-1185">Reference proteome</keyword>
<evidence type="ECO:0000256" key="1">
    <source>
        <dbReference type="SAM" id="MobiDB-lite"/>
    </source>
</evidence>
<feature type="region of interest" description="Disordered" evidence="1">
    <location>
        <begin position="187"/>
        <end position="209"/>
    </location>
</feature>
<dbReference type="Proteomes" id="UP000228945">
    <property type="component" value="Chromosome"/>
</dbReference>
<reference evidence="3 4" key="1">
    <citation type="submission" date="2017-10" db="EMBL/GenBank/DDBJ databases">
        <title>Genome sequence of Caulobacter mirabilis FWC38.</title>
        <authorList>
            <person name="Fiebig A."/>
            <person name="Crosson S."/>
        </authorList>
    </citation>
    <scope>NUCLEOTIDE SEQUENCE [LARGE SCALE GENOMIC DNA]</scope>
    <source>
        <strain evidence="3 4">FWC 38</strain>
    </source>
</reference>
<dbReference type="InterPro" id="IPR011992">
    <property type="entry name" value="EF-hand-dom_pair"/>
</dbReference>
<dbReference type="Pfam" id="PF13499">
    <property type="entry name" value="EF-hand_7"/>
    <property type="match status" value="1"/>
</dbReference>
<dbReference type="InterPro" id="IPR018247">
    <property type="entry name" value="EF_Hand_1_Ca_BS"/>
</dbReference>
<sequence>MTSIQTGSSLTQQLYNRLYDRLNANGDDGVSMNEMEALVSAVSGNALDAQKAFEALDTDGDKAITRAEMTASRTFGSEMIGALLQAQEANADKASGDWKARSDKDVADLFARADTDGDGLLSKAEMDAEKTLRLAGGLDAGYGLRTVFMARDADGDGLLRPDEVVAGRMRQLPLKPGAPPAEIVRGAPVTPEPGQTAPTAPASPEETEQLRSALIAERLERLSAPDGGWAFLAREMAGLSERARENAEAFSDTLAARLVKQLQDRWTPIQPPSSTGPSVTA</sequence>
<dbReference type="EMBL" id="CP024201">
    <property type="protein sequence ID" value="ATQ42217.1"/>
    <property type="molecule type" value="Genomic_DNA"/>
</dbReference>
<dbReference type="KEGG" id="cmb:CSW64_07195"/>
<dbReference type="Gene3D" id="1.10.238.10">
    <property type="entry name" value="EF-hand"/>
    <property type="match status" value="2"/>
</dbReference>
<dbReference type="InterPro" id="IPR002048">
    <property type="entry name" value="EF_hand_dom"/>
</dbReference>
<dbReference type="PROSITE" id="PS50222">
    <property type="entry name" value="EF_HAND_2"/>
    <property type="match status" value="2"/>
</dbReference>
<protein>
    <recommendedName>
        <fullName evidence="2">EF-hand domain-containing protein</fullName>
    </recommendedName>
</protein>
<dbReference type="GO" id="GO:0005509">
    <property type="term" value="F:calcium ion binding"/>
    <property type="evidence" value="ECO:0007669"/>
    <property type="project" value="InterPro"/>
</dbReference>
<organism evidence="3 4">
    <name type="scientific">Caulobacter mirabilis</name>
    <dbReference type="NCBI Taxonomy" id="69666"/>
    <lineage>
        <taxon>Bacteria</taxon>
        <taxon>Pseudomonadati</taxon>
        <taxon>Pseudomonadota</taxon>
        <taxon>Alphaproteobacteria</taxon>
        <taxon>Caulobacterales</taxon>
        <taxon>Caulobacteraceae</taxon>
        <taxon>Caulobacter</taxon>
    </lineage>
</organism>
<dbReference type="PROSITE" id="PS00018">
    <property type="entry name" value="EF_HAND_1"/>
    <property type="match status" value="2"/>
</dbReference>
<feature type="domain" description="EF-hand" evidence="2">
    <location>
        <begin position="101"/>
        <end position="136"/>
    </location>
</feature>
<evidence type="ECO:0000313" key="4">
    <source>
        <dbReference type="Proteomes" id="UP000228945"/>
    </source>
</evidence>
<evidence type="ECO:0000259" key="2">
    <source>
        <dbReference type="PROSITE" id="PS50222"/>
    </source>
</evidence>
<proteinExistence type="predicted"/>
<gene>
    <name evidence="3" type="ORF">CSW64_07195</name>
</gene>